<keyword evidence="2" id="KW-0378">Hydrolase</keyword>
<protein>
    <submittedName>
        <fullName evidence="4">Metallophosphoesterase</fullName>
    </submittedName>
</protein>
<gene>
    <name evidence="4" type="ORF">C7B77_05670</name>
</gene>
<dbReference type="Gene3D" id="3.60.21.10">
    <property type="match status" value="1"/>
</dbReference>
<dbReference type="GO" id="GO:0008758">
    <property type="term" value="F:UDP-2,3-diacylglucosamine hydrolase activity"/>
    <property type="evidence" value="ECO:0007669"/>
    <property type="project" value="TreeGrafter"/>
</dbReference>
<dbReference type="RefSeq" id="WP_106301269.1">
    <property type="nucleotide sequence ID" value="NZ_PVWO01000044.1"/>
</dbReference>
<dbReference type="GO" id="GO:0016020">
    <property type="term" value="C:membrane"/>
    <property type="evidence" value="ECO:0007669"/>
    <property type="project" value="GOC"/>
</dbReference>
<reference evidence="4 5" key="1">
    <citation type="submission" date="2018-03" db="EMBL/GenBank/DDBJ databases">
        <title>The ancient ancestry and fast evolution of plastids.</title>
        <authorList>
            <person name="Moore K.R."/>
            <person name="Magnabosco C."/>
            <person name="Momper L."/>
            <person name="Gold D.A."/>
            <person name="Bosak T."/>
            <person name="Fournier G.P."/>
        </authorList>
    </citation>
    <scope>NUCLEOTIDE SEQUENCE [LARGE SCALE GENOMIC DNA]</scope>
    <source>
        <strain evidence="4 5">CCALA 037</strain>
    </source>
</reference>
<feature type="domain" description="Calcineurin-like phosphoesterase" evidence="3">
    <location>
        <begin position="52"/>
        <end position="219"/>
    </location>
</feature>
<dbReference type="PANTHER" id="PTHR31302:SF31">
    <property type="entry name" value="PHOSPHODIESTERASE YAEI"/>
    <property type="match status" value="1"/>
</dbReference>
<keyword evidence="1" id="KW-0479">Metal-binding</keyword>
<dbReference type="OrthoDB" id="9780884at2"/>
<evidence type="ECO:0000256" key="2">
    <source>
        <dbReference type="ARBA" id="ARBA00022801"/>
    </source>
</evidence>
<dbReference type="InterPro" id="IPR029052">
    <property type="entry name" value="Metallo-depent_PP-like"/>
</dbReference>
<organism evidence="4 5">
    <name type="scientific">Chamaesiphon polymorphus CCALA 037</name>
    <dbReference type="NCBI Taxonomy" id="2107692"/>
    <lineage>
        <taxon>Bacteria</taxon>
        <taxon>Bacillati</taxon>
        <taxon>Cyanobacteriota</taxon>
        <taxon>Cyanophyceae</taxon>
        <taxon>Gomontiellales</taxon>
        <taxon>Chamaesiphonaceae</taxon>
        <taxon>Chamaesiphon</taxon>
    </lineage>
</organism>
<dbReference type="SUPFAM" id="SSF56300">
    <property type="entry name" value="Metallo-dependent phosphatases"/>
    <property type="match status" value="1"/>
</dbReference>
<dbReference type="InterPro" id="IPR051158">
    <property type="entry name" value="Metallophosphoesterase_sf"/>
</dbReference>
<dbReference type="GO" id="GO:0046872">
    <property type="term" value="F:metal ion binding"/>
    <property type="evidence" value="ECO:0007669"/>
    <property type="project" value="UniProtKB-KW"/>
</dbReference>
<dbReference type="Pfam" id="PF00149">
    <property type="entry name" value="Metallophos"/>
    <property type="match status" value="1"/>
</dbReference>
<evidence type="ECO:0000256" key="1">
    <source>
        <dbReference type="ARBA" id="ARBA00022723"/>
    </source>
</evidence>
<proteinExistence type="predicted"/>
<dbReference type="PANTHER" id="PTHR31302">
    <property type="entry name" value="TRANSMEMBRANE PROTEIN WITH METALLOPHOSPHOESTERASE DOMAIN-RELATED"/>
    <property type="match status" value="1"/>
</dbReference>
<dbReference type="Proteomes" id="UP000238937">
    <property type="component" value="Unassembled WGS sequence"/>
</dbReference>
<evidence type="ECO:0000313" key="4">
    <source>
        <dbReference type="EMBL" id="PSB58203.1"/>
    </source>
</evidence>
<name>A0A2T1GK46_9CYAN</name>
<comment type="caution">
    <text evidence="4">The sequence shown here is derived from an EMBL/GenBank/DDBJ whole genome shotgun (WGS) entry which is preliminary data.</text>
</comment>
<dbReference type="GO" id="GO:0009245">
    <property type="term" value="P:lipid A biosynthetic process"/>
    <property type="evidence" value="ECO:0007669"/>
    <property type="project" value="TreeGrafter"/>
</dbReference>
<accession>A0A2T1GK46</accession>
<dbReference type="InterPro" id="IPR004843">
    <property type="entry name" value="Calcineurin-like_PHP"/>
</dbReference>
<keyword evidence="5" id="KW-1185">Reference proteome</keyword>
<evidence type="ECO:0000313" key="5">
    <source>
        <dbReference type="Proteomes" id="UP000238937"/>
    </source>
</evidence>
<evidence type="ECO:0000259" key="3">
    <source>
        <dbReference type="Pfam" id="PF00149"/>
    </source>
</evidence>
<dbReference type="EMBL" id="PVWO01000044">
    <property type="protein sequence ID" value="PSB58203.1"/>
    <property type="molecule type" value="Genomic_DNA"/>
</dbReference>
<sequence length="290" mass="32875">MRFFKKKRYIIIAIATLIAAILFYAFSIEPNLFVVTEHRLNLETAVDRSRLKLVQISDLHLKKFDDRARKIADKVNQLQSNIILFTGDSIDKAEQLSGFEQFLSQLDRQTTKYAILGNWEYWAGVDLTALKKLYTTYNCRLLVNETALYKQGDRQLLITGVDDLVGKPNLLASLQKIEPQPNHLLLAHSPAYRDAFSPAELKILSAYQPQYMLSGHTHGGQLAFFGFVPLRPPNSGNYVSGWYRGSPISLYVSRGLGVSVLPARIGTVPEISYFEWSLKSQGSYCVCYRL</sequence>
<dbReference type="AlphaFoldDB" id="A0A2T1GK46"/>